<evidence type="ECO:0000313" key="2">
    <source>
        <dbReference type="Proteomes" id="UP001159363"/>
    </source>
</evidence>
<keyword evidence="2" id="KW-1185">Reference proteome</keyword>
<comment type="caution">
    <text evidence="1">The sequence shown here is derived from an EMBL/GenBank/DDBJ whole genome shotgun (WGS) entry which is preliminary data.</text>
</comment>
<dbReference type="Proteomes" id="UP001159363">
    <property type="component" value="Chromosome 5"/>
</dbReference>
<accession>A0ABQ9HCK4</accession>
<gene>
    <name evidence="1" type="ORF">PR048_018514</name>
</gene>
<dbReference type="EMBL" id="JARBHB010000006">
    <property type="protein sequence ID" value="KAJ8882026.1"/>
    <property type="molecule type" value="Genomic_DNA"/>
</dbReference>
<proteinExistence type="predicted"/>
<organism evidence="1 2">
    <name type="scientific">Dryococelus australis</name>
    <dbReference type="NCBI Taxonomy" id="614101"/>
    <lineage>
        <taxon>Eukaryota</taxon>
        <taxon>Metazoa</taxon>
        <taxon>Ecdysozoa</taxon>
        <taxon>Arthropoda</taxon>
        <taxon>Hexapoda</taxon>
        <taxon>Insecta</taxon>
        <taxon>Pterygota</taxon>
        <taxon>Neoptera</taxon>
        <taxon>Polyneoptera</taxon>
        <taxon>Phasmatodea</taxon>
        <taxon>Verophasmatodea</taxon>
        <taxon>Anareolatae</taxon>
        <taxon>Phasmatidae</taxon>
        <taxon>Eurycanthinae</taxon>
        <taxon>Dryococelus</taxon>
    </lineage>
</organism>
<name>A0ABQ9HCK4_9NEOP</name>
<evidence type="ECO:0000313" key="1">
    <source>
        <dbReference type="EMBL" id="KAJ8882026.1"/>
    </source>
</evidence>
<sequence>MAAELFTRWLPTISDMADWNYRARGIVPGDAAGGRVFSVVSPFPLPFSFHTQLAYFIGSQGPVIESRPNFCTRPRETPSAIINDCCTTSADRSIRVRCFVFGIVQAVRKPSRVGVVAHPLPYRSRENRGLLYSGKACVHTHTPSRLSPGAGCSFSCGRRVMVSNRRRRPGGKPQGMKGEGGCGVCSLAAFSPESKKLSTCMTSVYVQMLWRDLGTRLSERCPIRSDAPPTRLTRRLDYRSSRRVASCLERWTPISVRLDVVRHSPDLSTSATVGLLSGETSRSDFGVEEQPIKEVARRQCGLALKRILLKRSGVCDSRRKYLDERGRGGAVARLLASYLSEPGFIPGGATCVCACGNRAGRCRWWAGFLGGLSISPALSFYTQLPYFIGSQGPGIESRPNLCTRPRETPSAIINDCCTTSTDRSIKGALFYIWNSSGSPKYNFSH</sequence>
<protein>
    <submittedName>
        <fullName evidence="1">Uncharacterized protein</fullName>
    </submittedName>
</protein>
<reference evidence="1 2" key="1">
    <citation type="submission" date="2023-02" db="EMBL/GenBank/DDBJ databases">
        <title>LHISI_Scaffold_Assembly.</title>
        <authorList>
            <person name="Stuart O.P."/>
            <person name="Cleave R."/>
            <person name="Magrath M.J.L."/>
            <person name="Mikheyev A.S."/>
        </authorList>
    </citation>
    <scope>NUCLEOTIDE SEQUENCE [LARGE SCALE GENOMIC DNA]</scope>
    <source>
        <strain evidence="1">Daus_M_001</strain>
        <tissue evidence="1">Leg muscle</tissue>
    </source>
</reference>